<dbReference type="STRING" id="441112.SAMN04488094_12022"/>
<protein>
    <recommendedName>
        <fullName evidence="3">Transposase DDE domain-containing protein</fullName>
    </recommendedName>
</protein>
<dbReference type="AlphaFoldDB" id="A0A1I1QE03"/>
<evidence type="ECO:0000313" key="2">
    <source>
        <dbReference type="Proteomes" id="UP000198728"/>
    </source>
</evidence>
<evidence type="ECO:0008006" key="3">
    <source>
        <dbReference type="Google" id="ProtNLM"/>
    </source>
</evidence>
<accession>A0A1I1QE03</accession>
<reference evidence="1 2" key="1">
    <citation type="submission" date="2016-10" db="EMBL/GenBank/DDBJ databases">
        <authorList>
            <person name="de Groot N.N."/>
        </authorList>
    </citation>
    <scope>NUCLEOTIDE SEQUENCE [LARGE SCALE GENOMIC DNA]</scope>
    <source>
        <strain evidence="1 2">DSM 19548</strain>
    </source>
</reference>
<evidence type="ECO:0000313" key="1">
    <source>
        <dbReference type="EMBL" id="SFD20394.1"/>
    </source>
</evidence>
<proteinExistence type="predicted"/>
<sequence length="74" mass="7779">MAGLAAEHGEEKTVMIDATYLKAHRTATSLAGKKVGRGRLIGRTKGGMNTKLHAICDSLGRPLNIVSAQATPHV</sequence>
<keyword evidence="2" id="KW-1185">Reference proteome</keyword>
<name>A0A1I1QE03_9RHOB</name>
<dbReference type="Proteomes" id="UP000198728">
    <property type="component" value="Unassembled WGS sequence"/>
</dbReference>
<gene>
    <name evidence="1" type="ORF">SAMN04488094_12022</name>
</gene>
<dbReference type="EMBL" id="FOLG01000020">
    <property type="protein sequence ID" value="SFD20394.1"/>
    <property type="molecule type" value="Genomic_DNA"/>
</dbReference>
<organism evidence="1 2">
    <name type="scientific">Tropicimonas isoalkanivorans</name>
    <dbReference type="NCBI Taxonomy" id="441112"/>
    <lineage>
        <taxon>Bacteria</taxon>
        <taxon>Pseudomonadati</taxon>
        <taxon>Pseudomonadota</taxon>
        <taxon>Alphaproteobacteria</taxon>
        <taxon>Rhodobacterales</taxon>
        <taxon>Roseobacteraceae</taxon>
        <taxon>Tropicimonas</taxon>
    </lineage>
</organism>